<evidence type="ECO:0000313" key="8">
    <source>
        <dbReference type="Proteomes" id="UP000184611"/>
    </source>
</evidence>
<dbReference type="Pfam" id="PF00034">
    <property type="entry name" value="Cytochrom_C"/>
    <property type="match status" value="1"/>
</dbReference>
<reference evidence="8" key="1">
    <citation type="submission" date="2016-12" db="EMBL/GenBank/DDBJ databases">
        <authorList>
            <person name="Varghese N."/>
            <person name="Submissions S."/>
        </authorList>
    </citation>
    <scope>NUCLEOTIDE SEQUENCE [LARGE SCALE GENOMIC DNA]</scope>
    <source>
        <strain evidence="8">DSM 18830</strain>
    </source>
</reference>
<dbReference type="PROSITE" id="PS51007">
    <property type="entry name" value="CYTC"/>
    <property type="match status" value="1"/>
</dbReference>
<keyword evidence="8" id="KW-1185">Reference proteome</keyword>
<evidence type="ECO:0000256" key="1">
    <source>
        <dbReference type="ARBA" id="ARBA00022617"/>
    </source>
</evidence>
<evidence type="ECO:0000256" key="4">
    <source>
        <dbReference type="PROSITE-ProRule" id="PRU00433"/>
    </source>
</evidence>
<dbReference type="Proteomes" id="UP000184611">
    <property type="component" value="Unassembled WGS sequence"/>
</dbReference>
<keyword evidence="5" id="KW-0732">Signal</keyword>
<dbReference type="InterPro" id="IPR009056">
    <property type="entry name" value="Cyt_c-like_dom"/>
</dbReference>
<evidence type="ECO:0000256" key="5">
    <source>
        <dbReference type="SAM" id="SignalP"/>
    </source>
</evidence>
<dbReference type="AlphaFoldDB" id="A0A1M7ZW76"/>
<feature type="chain" id="PRO_5012952362" evidence="5">
    <location>
        <begin position="29"/>
        <end position="144"/>
    </location>
</feature>
<feature type="signal peptide" evidence="5">
    <location>
        <begin position="1"/>
        <end position="28"/>
    </location>
</feature>
<dbReference type="Gene3D" id="1.10.760.10">
    <property type="entry name" value="Cytochrome c-like domain"/>
    <property type="match status" value="1"/>
</dbReference>
<evidence type="ECO:0000256" key="2">
    <source>
        <dbReference type="ARBA" id="ARBA00022723"/>
    </source>
</evidence>
<evidence type="ECO:0000259" key="6">
    <source>
        <dbReference type="PROSITE" id="PS51007"/>
    </source>
</evidence>
<keyword evidence="2 4" id="KW-0479">Metal-binding</keyword>
<dbReference type="GO" id="GO:0020037">
    <property type="term" value="F:heme binding"/>
    <property type="evidence" value="ECO:0007669"/>
    <property type="project" value="InterPro"/>
</dbReference>
<protein>
    <submittedName>
        <fullName evidence="7">Cytochrome c, mono-and diheme variants</fullName>
    </submittedName>
</protein>
<dbReference type="GO" id="GO:0009055">
    <property type="term" value="F:electron transfer activity"/>
    <property type="evidence" value="ECO:0007669"/>
    <property type="project" value="InterPro"/>
</dbReference>
<keyword evidence="3 4" id="KW-0408">Iron</keyword>
<dbReference type="EMBL" id="FRYK01000002">
    <property type="protein sequence ID" value="SHO73063.1"/>
    <property type="molecule type" value="Genomic_DNA"/>
</dbReference>
<dbReference type="PANTHER" id="PTHR35008:SF8">
    <property type="entry name" value="ALCOHOL DEHYDROGENASE CYTOCHROME C SUBUNIT"/>
    <property type="match status" value="1"/>
</dbReference>
<dbReference type="SUPFAM" id="SSF46626">
    <property type="entry name" value="Cytochrome c"/>
    <property type="match status" value="1"/>
</dbReference>
<name>A0A1M7ZW76_9FLAO</name>
<dbReference type="STRING" id="416016.SAMN05443547_1413"/>
<keyword evidence="1 4" id="KW-0349">Heme</keyword>
<dbReference type="PANTHER" id="PTHR35008">
    <property type="entry name" value="BLL4482 PROTEIN-RELATED"/>
    <property type="match status" value="1"/>
</dbReference>
<dbReference type="OrthoDB" id="9811395at2"/>
<accession>A0A1M7ZW76</accession>
<dbReference type="InterPro" id="IPR036909">
    <property type="entry name" value="Cyt_c-like_dom_sf"/>
</dbReference>
<sequence>MKKLFYLVTILSATGFFLSSFRSVNASAYEEKNSYQDPKNGKIQYERHCMMCHKENGEGVAKSFPPLAKSDFLNADSDRAIRIVIHGLYEPIVVNGKKYENFMVPHKDMSDKDIADVLTYVYDSWGNNKTKITPEMVKKQRVKK</sequence>
<gene>
    <name evidence="7" type="ORF">SAMN05443547_1413</name>
</gene>
<proteinExistence type="predicted"/>
<dbReference type="RefSeq" id="WP_073582840.1">
    <property type="nucleotide sequence ID" value="NZ_CBCSEA010000004.1"/>
</dbReference>
<dbReference type="GO" id="GO:0046872">
    <property type="term" value="F:metal ion binding"/>
    <property type="evidence" value="ECO:0007669"/>
    <property type="project" value="UniProtKB-KW"/>
</dbReference>
<evidence type="ECO:0000256" key="3">
    <source>
        <dbReference type="ARBA" id="ARBA00023004"/>
    </source>
</evidence>
<evidence type="ECO:0000313" key="7">
    <source>
        <dbReference type="EMBL" id="SHO73063.1"/>
    </source>
</evidence>
<dbReference type="InterPro" id="IPR051459">
    <property type="entry name" value="Cytochrome_c-type_DH"/>
</dbReference>
<feature type="domain" description="Cytochrome c" evidence="6">
    <location>
        <begin position="36"/>
        <end position="125"/>
    </location>
</feature>
<organism evidence="7 8">
    <name type="scientific">Flavobacterium cucumis</name>
    <dbReference type="NCBI Taxonomy" id="416016"/>
    <lineage>
        <taxon>Bacteria</taxon>
        <taxon>Pseudomonadati</taxon>
        <taxon>Bacteroidota</taxon>
        <taxon>Flavobacteriia</taxon>
        <taxon>Flavobacteriales</taxon>
        <taxon>Flavobacteriaceae</taxon>
        <taxon>Flavobacterium</taxon>
    </lineage>
</organism>